<evidence type="ECO:0000256" key="4">
    <source>
        <dbReference type="ARBA" id="ARBA00022679"/>
    </source>
</evidence>
<dbReference type="GO" id="GO:0031167">
    <property type="term" value="P:rRNA methylation"/>
    <property type="evidence" value="ECO:0007669"/>
    <property type="project" value="TreeGrafter"/>
</dbReference>
<dbReference type="InterPro" id="IPR029063">
    <property type="entry name" value="SAM-dependent_MTases_sf"/>
</dbReference>
<keyword evidence="6 11" id="KW-0694">RNA-binding</keyword>
<accession>A0A915HZR1</accession>
<keyword evidence="3 11" id="KW-0489">Methyltransferase</keyword>
<dbReference type="PRINTS" id="PR02008">
    <property type="entry name" value="RCMTFAMILY"/>
</dbReference>
<keyword evidence="4 11" id="KW-0808">Transferase</keyword>
<evidence type="ECO:0000256" key="11">
    <source>
        <dbReference type="PROSITE-ProRule" id="PRU01023"/>
    </source>
</evidence>
<organism evidence="13 14">
    <name type="scientific">Romanomermis culicivorax</name>
    <name type="common">Nematode worm</name>
    <dbReference type="NCBI Taxonomy" id="13658"/>
    <lineage>
        <taxon>Eukaryota</taxon>
        <taxon>Metazoa</taxon>
        <taxon>Ecdysozoa</taxon>
        <taxon>Nematoda</taxon>
        <taxon>Enoplea</taxon>
        <taxon>Dorylaimia</taxon>
        <taxon>Mermithida</taxon>
        <taxon>Mermithoidea</taxon>
        <taxon>Mermithidae</taxon>
        <taxon>Romanomermis</taxon>
    </lineage>
</organism>
<comment type="caution">
    <text evidence="11">Lacks conserved residue(s) required for the propagation of feature annotation.</text>
</comment>
<evidence type="ECO:0000256" key="7">
    <source>
        <dbReference type="ARBA" id="ARBA00022946"/>
    </source>
</evidence>
<dbReference type="InterPro" id="IPR049560">
    <property type="entry name" value="MeTrfase_RsmB-F_NOP2_cat"/>
</dbReference>
<keyword evidence="2" id="KW-0698">rRNA processing</keyword>
<name>A0A915HZR1_ROMCU</name>
<dbReference type="WBParaSite" id="nRc.2.0.1.t07346-RA">
    <property type="protein sequence ID" value="nRc.2.0.1.t07346-RA"/>
    <property type="gene ID" value="nRc.2.0.1.g07346"/>
</dbReference>
<evidence type="ECO:0000259" key="12">
    <source>
        <dbReference type="PROSITE" id="PS51686"/>
    </source>
</evidence>
<protein>
    <recommendedName>
        <fullName evidence="9">NOL1/NOP2/Sun domain family member 4</fullName>
    </recommendedName>
</protein>
<comment type="similarity">
    <text evidence="11">Belongs to the class I-like SAM-binding methyltransferase superfamily. RsmB/NOP family.</text>
</comment>
<evidence type="ECO:0000256" key="5">
    <source>
        <dbReference type="ARBA" id="ARBA00022691"/>
    </source>
</evidence>
<proteinExistence type="inferred from homology"/>
<evidence type="ECO:0000256" key="2">
    <source>
        <dbReference type="ARBA" id="ARBA00022552"/>
    </source>
</evidence>
<dbReference type="PANTHER" id="PTHR22808:SF3">
    <property type="entry name" value="5-METHYLCYTOSINE RRNA METHYLTRANSFERASE NSUN4"/>
    <property type="match status" value="1"/>
</dbReference>
<keyword evidence="5 11" id="KW-0949">S-adenosyl-L-methionine</keyword>
<feature type="binding site" evidence="11">
    <location>
        <position position="320"/>
    </location>
    <ligand>
        <name>S-adenosyl-L-methionine</name>
        <dbReference type="ChEBI" id="CHEBI:59789"/>
    </ligand>
</feature>
<dbReference type="InterPro" id="IPR001678">
    <property type="entry name" value="MeTrfase_RsmB-F_NOP2_dom"/>
</dbReference>
<dbReference type="OMA" id="MVNNFGD"/>
<keyword evidence="7" id="KW-0809">Transit peptide</keyword>
<evidence type="ECO:0000313" key="13">
    <source>
        <dbReference type="Proteomes" id="UP000887565"/>
    </source>
</evidence>
<dbReference type="CDD" id="cd02440">
    <property type="entry name" value="AdoMet_MTases"/>
    <property type="match status" value="1"/>
</dbReference>
<dbReference type="Gene3D" id="3.40.50.150">
    <property type="entry name" value="Vaccinia Virus protein VP39"/>
    <property type="match status" value="1"/>
</dbReference>
<dbReference type="Proteomes" id="UP000887565">
    <property type="component" value="Unplaced"/>
</dbReference>
<dbReference type="GO" id="GO:0008173">
    <property type="term" value="F:RNA methyltransferase activity"/>
    <property type="evidence" value="ECO:0007669"/>
    <property type="project" value="InterPro"/>
</dbReference>
<evidence type="ECO:0000256" key="1">
    <source>
        <dbReference type="ARBA" id="ARBA00004173"/>
    </source>
</evidence>
<dbReference type="Gene3D" id="6.20.240.40">
    <property type="match status" value="1"/>
</dbReference>
<dbReference type="PANTHER" id="PTHR22808">
    <property type="entry name" value="NCL1 YEAST -RELATED NOL1/NOP2/FMU SUN DOMAIN-CONTAINING"/>
    <property type="match status" value="1"/>
</dbReference>
<evidence type="ECO:0000256" key="3">
    <source>
        <dbReference type="ARBA" id="ARBA00022603"/>
    </source>
</evidence>
<evidence type="ECO:0000256" key="9">
    <source>
        <dbReference type="ARBA" id="ARBA00042050"/>
    </source>
</evidence>
<feature type="domain" description="SAM-dependent MTase RsmB/NOP-type" evidence="12">
    <location>
        <begin position="160"/>
        <end position="489"/>
    </location>
</feature>
<evidence type="ECO:0000313" key="14">
    <source>
        <dbReference type="WBParaSite" id="nRc.2.0.1.t07346-RA"/>
    </source>
</evidence>
<evidence type="ECO:0000256" key="6">
    <source>
        <dbReference type="ARBA" id="ARBA00022884"/>
    </source>
</evidence>
<sequence length="493" mass="55578">MKLSKPLSILITQARAKMYKIKSSRGTKQKLPSKIALDHFDFFYGPIFKNRWNSIRLGLLTDQKLCALMNNFTTIDASIERLTDSGAIDMKDLLLETAETNSDGEDRRSTKRMSNVVVRKQIRSKVTNEENFDVGKNRENFLSTNSEDLANEEDMKLRSSPESIYSFVPSSDRVVRLRDDFEVSSMLPEKQPLMRPADIRIVPDDDIIYPNMLKVMLYPRGDITTFDDAPLTVENVPAYYLMGASTIFAVLALNLKLDDQVLDLCMSPGGTSLSILQTLLPGRVVCNDVTMKMRGRQTLEDFIPATAKDVRSKVALWYKDPSISDNWDKDAVRGKFDKVLINAPCTYDRESVSHSTDDEPSLFSEGRNAEKLKLPFRQAELLKAGLLCLKPGGSLVYTTQSLSPIQNDSVIDNALNSLNGQISKPDSSHQEETRLTSNDFVINDLSVLAEKFCRAGIFRFFPFCRYGELIVPNICSNFGPAYVCKFTRKLEKS</sequence>
<dbReference type="AlphaFoldDB" id="A0A915HZR1"/>
<dbReference type="InterPro" id="IPR023267">
    <property type="entry name" value="RCMT"/>
</dbReference>
<comment type="catalytic activity">
    <reaction evidence="10">
        <text>a cytidine in rRNA + S-adenosyl-L-methionine = a 5-methylcytidine in rRNA + S-adenosyl-L-homocysteine + H(+)</text>
        <dbReference type="Rhea" id="RHEA:61484"/>
        <dbReference type="Rhea" id="RHEA-COMP:15836"/>
        <dbReference type="Rhea" id="RHEA-COMP:15837"/>
        <dbReference type="ChEBI" id="CHEBI:15378"/>
        <dbReference type="ChEBI" id="CHEBI:57856"/>
        <dbReference type="ChEBI" id="CHEBI:59789"/>
        <dbReference type="ChEBI" id="CHEBI:74483"/>
        <dbReference type="ChEBI" id="CHEBI:82748"/>
    </reaction>
</comment>
<dbReference type="GO" id="GO:0005762">
    <property type="term" value="C:mitochondrial large ribosomal subunit"/>
    <property type="evidence" value="ECO:0007669"/>
    <property type="project" value="TreeGrafter"/>
</dbReference>
<dbReference type="Pfam" id="PF01189">
    <property type="entry name" value="Methyltr_RsmB-F"/>
    <property type="match status" value="1"/>
</dbReference>
<comment type="subcellular location">
    <subcellularLocation>
        <location evidence="1">Mitochondrion</location>
    </subcellularLocation>
</comment>
<reference evidence="14" key="1">
    <citation type="submission" date="2022-11" db="UniProtKB">
        <authorList>
            <consortium name="WormBaseParasite"/>
        </authorList>
    </citation>
    <scope>IDENTIFICATION</scope>
</reference>
<evidence type="ECO:0000256" key="10">
    <source>
        <dbReference type="ARBA" id="ARBA00049302"/>
    </source>
</evidence>
<keyword evidence="8" id="KW-0496">Mitochondrion</keyword>
<dbReference type="SUPFAM" id="SSF53335">
    <property type="entry name" value="S-adenosyl-L-methionine-dependent methyltransferases"/>
    <property type="match status" value="1"/>
</dbReference>
<keyword evidence="13" id="KW-1185">Reference proteome</keyword>
<dbReference type="GO" id="GO:0003723">
    <property type="term" value="F:RNA binding"/>
    <property type="evidence" value="ECO:0007669"/>
    <property type="project" value="UniProtKB-UniRule"/>
</dbReference>
<evidence type="ECO:0000256" key="8">
    <source>
        <dbReference type="ARBA" id="ARBA00023128"/>
    </source>
</evidence>
<dbReference type="PROSITE" id="PS51686">
    <property type="entry name" value="SAM_MT_RSMB_NOP"/>
    <property type="match status" value="1"/>
</dbReference>